<dbReference type="Proteomes" id="UP001166251">
    <property type="component" value="Unassembled WGS sequence"/>
</dbReference>
<organism evidence="2 3">
    <name type="scientific">Neiella holothuriorum</name>
    <dbReference type="NCBI Taxonomy" id="2870530"/>
    <lineage>
        <taxon>Bacteria</taxon>
        <taxon>Pseudomonadati</taxon>
        <taxon>Pseudomonadota</taxon>
        <taxon>Gammaproteobacteria</taxon>
        <taxon>Alteromonadales</taxon>
        <taxon>Echinimonadaceae</taxon>
        <taxon>Neiella</taxon>
    </lineage>
</organism>
<dbReference type="Pfam" id="PF11279">
    <property type="entry name" value="DUF3080"/>
    <property type="match status" value="1"/>
</dbReference>
<proteinExistence type="predicted"/>
<protein>
    <submittedName>
        <fullName evidence="2">DUF3080 domain-containing protein</fullName>
    </submittedName>
</protein>
<comment type="caution">
    <text evidence="2">The sequence shown here is derived from an EMBL/GenBank/DDBJ whole genome shotgun (WGS) entry which is preliminary data.</text>
</comment>
<name>A0ABS7EI18_9GAMM</name>
<evidence type="ECO:0000256" key="1">
    <source>
        <dbReference type="SAM" id="Phobius"/>
    </source>
</evidence>
<gene>
    <name evidence="2" type="ORF">K0504_10890</name>
</gene>
<keyword evidence="3" id="KW-1185">Reference proteome</keyword>
<keyword evidence="1" id="KW-1133">Transmembrane helix</keyword>
<keyword evidence="1" id="KW-0812">Transmembrane</keyword>
<feature type="transmembrane region" description="Helical" evidence="1">
    <location>
        <begin position="12"/>
        <end position="30"/>
    </location>
</feature>
<dbReference type="InterPro" id="IPR021431">
    <property type="entry name" value="DUF3080"/>
</dbReference>
<evidence type="ECO:0000313" key="2">
    <source>
        <dbReference type="EMBL" id="MBW8191543.1"/>
    </source>
</evidence>
<sequence>MAKLATRHLLTRVWWLAIIAIVSTLLALAYNRKTDGDYVFNQYSERLARVLEIDAEDLPPHAIQPSLIPLTTRTSANAMQAYQLSVEDWWSIKHCRINQLIAQRNSSLGRVQQASQRLKYEMAIVSALKQCALTTTEPHQTSLLDTLLKHKQQQLINVWHHLWLSDEALSKSFVLASSGLSITSKQTQAEMATIEQSLQYLKGISEQIKTLSQSSMSNLDDALVPVAFDGVMESLYHSNGLAKLWFSQHLALQTLTTSSQLLSRTQVACNAQQTVLIKQFFGNYYSKQVQPQLVLLQRYGQRIDRILQPLLATFPHAIALRYQQVQQHQPLAAAIQQHAELWQQQLADCGVKPGG</sequence>
<accession>A0ABS7EI18</accession>
<evidence type="ECO:0000313" key="3">
    <source>
        <dbReference type="Proteomes" id="UP001166251"/>
    </source>
</evidence>
<reference evidence="2" key="1">
    <citation type="submission" date="2021-07" db="EMBL/GenBank/DDBJ databases">
        <title>Neiella marina sp. nov., isolated from the intestinal content of sea cucumber Apostichopus japonicus.</title>
        <authorList>
            <person name="Bai X."/>
        </authorList>
    </citation>
    <scope>NUCLEOTIDE SEQUENCE</scope>
    <source>
        <strain evidence="2">126</strain>
    </source>
</reference>
<dbReference type="EMBL" id="JAHZSS010000012">
    <property type="protein sequence ID" value="MBW8191543.1"/>
    <property type="molecule type" value="Genomic_DNA"/>
</dbReference>
<dbReference type="RefSeq" id="WP_220104225.1">
    <property type="nucleotide sequence ID" value="NZ_JAHZSS010000012.1"/>
</dbReference>
<keyword evidence="1" id="KW-0472">Membrane</keyword>